<dbReference type="Pfam" id="PF01032">
    <property type="entry name" value="FecCD"/>
    <property type="match status" value="1"/>
</dbReference>
<sequence>GRYPQPYWMSPRLLGQDELARQLVLALRLPRILAALMMGASLAAAGNVLQMVFRNPLVGPGILGVSQGAGFGAALAILTLSTMPLAVELSALFFASLGLVLSYLIARQLRYGGWVLRLILSGIAVSALFAAGIGLIKYLADPLTQLPEITFWLLGGLWSVTWREVLLMLPFVTIGLIIMYLMRWRLNLLSLSEETAFSLGSRMGRERALLLMGAVAAIAAVTAVGGVIGWVGLIIPHLARRLFGASAQLTVPATILMGAVFVI</sequence>
<evidence type="ECO:0000256" key="6">
    <source>
        <dbReference type="ARBA" id="ARBA00022989"/>
    </source>
</evidence>
<evidence type="ECO:0000313" key="9">
    <source>
        <dbReference type="EMBL" id="GAG23282.1"/>
    </source>
</evidence>
<feature type="non-terminal residue" evidence="9">
    <location>
        <position position="1"/>
    </location>
</feature>
<gene>
    <name evidence="9" type="ORF">S01H1_47663</name>
</gene>
<dbReference type="AlphaFoldDB" id="X0WJ76"/>
<dbReference type="InterPro" id="IPR037294">
    <property type="entry name" value="ABC_BtuC-like"/>
</dbReference>
<accession>X0WJ76</accession>
<dbReference type="GO" id="GO:0022857">
    <property type="term" value="F:transmembrane transporter activity"/>
    <property type="evidence" value="ECO:0007669"/>
    <property type="project" value="InterPro"/>
</dbReference>
<comment type="subcellular location">
    <subcellularLocation>
        <location evidence="1">Cell membrane</location>
        <topology evidence="1">Multi-pass membrane protein</topology>
    </subcellularLocation>
</comment>
<dbReference type="Gene3D" id="1.10.3470.10">
    <property type="entry name" value="ABC transporter involved in vitamin B12 uptake, BtuC"/>
    <property type="match status" value="1"/>
</dbReference>
<name>X0WJ76_9ZZZZ</name>
<organism evidence="9">
    <name type="scientific">marine sediment metagenome</name>
    <dbReference type="NCBI Taxonomy" id="412755"/>
    <lineage>
        <taxon>unclassified sequences</taxon>
        <taxon>metagenomes</taxon>
        <taxon>ecological metagenomes</taxon>
    </lineage>
</organism>
<comment type="similarity">
    <text evidence="2">Belongs to the binding-protein-dependent transport system permease family. FecCD subfamily.</text>
</comment>
<dbReference type="PANTHER" id="PTHR30472:SF70">
    <property type="entry name" value="MOLYBDATE IMPORT SYSTEM PERMEASE PROTEIN MOLB"/>
    <property type="match status" value="1"/>
</dbReference>
<evidence type="ECO:0000256" key="4">
    <source>
        <dbReference type="ARBA" id="ARBA00022475"/>
    </source>
</evidence>
<evidence type="ECO:0000256" key="1">
    <source>
        <dbReference type="ARBA" id="ARBA00004651"/>
    </source>
</evidence>
<evidence type="ECO:0008006" key="10">
    <source>
        <dbReference type="Google" id="ProtNLM"/>
    </source>
</evidence>
<dbReference type="CDD" id="cd06550">
    <property type="entry name" value="TM_ABC_iron-siderophores_like"/>
    <property type="match status" value="1"/>
</dbReference>
<keyword evidence="7 8" id="KW-0472">Membrane</keyword>
<dbReference type="EMBL" id="BARS01030562">
    <property type="protein sequence ID" value="GAG23282.1"/>
    <property type="molecule type" value="Genomic_DNA"/>
</dbReference>
<dbReference type="InterPro" id="IPR000522">
    <property type="entry name" value="ABC_transptr_permease_BtuC"/>
</dbReference>
<feature type="transmembrane region" description="Helical" evidence="8">
    <location>
        <begin position="61"/>
        <end position="80"/>
    </location>
</feature>
<feature type="transmembrane region" description="Helical" evidence="8">
    <location>
        <begin position="160"/>
        <end position="182"/>
    </location>
</feature>
<feature type="transmembrane region" description="Helical" evidence="8">
    <location>
        <begin position="86"/>
        <end position="106"/>
    </location>
</feature>
<comment type="caution">
    <text evidence="9">The sequence shown here is derived from an EMBL/GenBank/DDBJ whole genome shotgun (WGS) entry which is preliminary data.</text>
</comment>
<evidence type="ECO:0000256" key="2">
    <source>
        <dbReference type="ARBA" id="ARBA00007935"/>
    </source>
</evidence>
<keyword evidence="3" id="KW-0813">Transport</keyword>
<keyword evidence="5 8" id="KW-0812">Transmembrane</keyword>
<dbReference type="SUPFAM" id="SSF81345">
    <property type="entry name" value="ABC transporter involved in vitamin B12 uptake, BtuC"/>
    <property type="match status" value="1"/>
</dbReference>
<keyword evidence="4" id="KW-1003">Cell membrane</keyword>
<dbReference type="GO" id="GO:0005886">
    <property type="term" value="C:plasma membrane"/>
    <property type="evidence" value="ECO:0007669"/>
    <property type="project" value="UniProtKB-SubCell"/>
</dbReference>
<feature type="transmembrane region" description="Helical" evidence="8">
    <location>
        <begin position="241"/>
        <end position="262"/>
    </location>
</feature>
<keyword evidence="6 8" id="KW-1133">Transmembrane helix</keyword>
<evidence type="ECO:0000256" key="7">
    <source>
        <dbReference type="ARBA" id="ARBA00023136"/>
    </source>
</evidence>
<dbReference type="GO" id="GO:0033214">
    <property type="term" value="P:siderophore-iron import into cell"/>
    <property type="evidence" value="ECO:0007669"/>
    <property type="project" value="TreeGrafter"/>
</dbReference>
<proteinExistence type="inferred from homology"/>
<feature type="transmembrane region" description="Helical" evidence="8">
    <location>
        <begin position="32"/>
        <end position="49"/>
    </location>
</feature>
<evidence type="ECO:0000256" key="3">
    <source>
        <dbReference type="ARBA" id="ARBA00022448"/>
    </source>
</evidence>
<dbReference type="PANTHER" id="PTHR30472">
    <property type="entry name" value="FERRIC ENTEROBACTIN TRANSPORT SYSTEM PERMEASE PROTEIN"/>
    <property type="match status" value="1"/>
</dbReference>
<protein>
    <recommendedName>
        <fullName evidence="10">Iron ABC transporter permease</fullName>
    </recommendedName>
</protein>
<evidence type="ECO:0000256" key="8">
    <source>
        <dbReference type="SAM" id="Phobius"/>
    </source>
</evidence>
<feature type="transmembrane region" description="Helical" evidence="8">
    <location>
        <begin position="208"/>
        <end position="235"/>
    </location>
</feature>
<evidence type="ECO:0000256" key="5">
    <source>
        <dbReference type="ARBA" id="ARBA00022692"/>
    </source>
</evidence>
<feature type="non-terminal residue" evidence="9">
    <location>
        <position position="263"/>
    </location>
</feature>
<feature type="transmembrane region" description="Helical" evidence="8">
    <location>
        <begin position="118"/>
        <end position="140"/>
    </location>
</feature>
<reference evidence="9" key="1">
    <citation type="journal article" date="2014" name="Front. Microbiol.">
        <title>High frequency of phylogenetically diverse reductive dehalogenase-homologous genes in deep subseafloor sedimentary metagenomes.</title>
        <authorList>
            <person name="Kawai M."/>
            <person name="Futagami T."/>
            <person name="Toyoda A."/>
            <person name="Takaki Y."/>
            <person name="Nishi S."/>
            <person name="Hori S."/>
            <person name="Arai W."/>
            <person name="Tsubouchi T."/>
            <person name="Morono Y."/>
            <person name="Uchiyama I."/>
            <person name="Ito T."/>
            <person name="Fujiyama A."/>
            <person name="Inagaki F."/>
            <person name="Takami H."/>
        </authorList>
    </citation>
    <scope>NUCLEOTIDE SEQUENCE</scope>
    <source>
        <strain evidence="9">Expedition CK06-06</strain>
    </source>
</reference>